<dbReference type="AlphaFoldDB" id="A0A8J7QBS0"/>
<dbReference type="InterPro" id="IPR010432">
    <property type="entry name" value="RDD"/>
</dbReference>
<dbReference type="RefSeq" id="WP_207857628.1">
    <property type="nucleotide sequence ID" value="NZ_JAFREP010000004.1"/>
</dbReference>
<dbReference type="PANTHER" id="PTHR36115:SF4">
    <property type="entry name" value="MEMBRANE PROTEIN"/>
    <property type="match status" value="1"/>
</dbReference>
<reference evidence="8" key="1">
    <citation type="submission" date="2021-03" db="EMBL/GenBank/DDBJ databases">
        <authorList>
            <person name="Wang G."/>
        </authorList>
    </citation>
    <scope>NUCLEOTIDE SEQUENCE</scope>
    <source>
        <strain evidence="8">KCTC 12899</strain>
    </source>
</reference>
<evidence type="ECO:0000256" key="5">
    <source>
        <dbReference type="ARBA" id="ARBA00023136"/>
    </source>
</evidence>
<evidence type="ECO:0000256" key="3">
    <source>
        <dbReference type="ARBA" id="ARBA00022692"/>
    </source>
</evidence>
<evidence type="ECO:0000259" key="7">
    <source>
        <dbReference type="Pfam" id="PF06271"/>
    </source>
</evidence>
<sequence length="171" mass="18777">MENPYIADNLNATPSDYAQGSGIDADLLISASLGRRFCNNLLDILVSQVLITAFFFVSGMVVAAAAGPESAAFQSYFSLVDQFAFPITLLMTVAYYVFFETLFQRSPAKWLTGTMVVTQDGDKPSFGQIVGRSFARNIPFDHLSILFSDEIRAWHDSLSKTKVVMVAKIAP</sequence>
<evidence type="ECO:0000313" key="9">
    <source>
        <dbReference type="Proteomes" id="UP000664417"/>
    </source>
</evidence>
<feature type="transmembrane region" description="Helical" evidence="6">
    <location>
        <begin position="41"/>
        <end position="63"/>
    </location>
</feature>
<evidence type="ECO:0000256" key="1">
    <source>
        <dbReference type="ARBA" id="ARBA00004651"/>
    </source>
</evidence>
<evidence type="ECO:0000256" key="6">
    <source>
        <dbReference type="SAM" id="Phobius"/>
    </source>
</evidence>
<name>A0A8J7QBS0_9BACT</name>
<gene>
    <name evidence="8" type="ORF">J3U88_06240</name>
</gene>
<dbReference type="GO" id="GO:0005886">
    <property type="term" value="C:plasma membrane"/>
    <property type="evidence" value="ECO:0007669"/>
    <property type="project" value="UniProtKB-SubCell"/>
</dbReference>
<comment type="subcellular location">
    <subcellularLocation>
        <location evidence="1">Cell membrane</location>
        <topology evidence="1">Multi-pass membrane protein</topology>
    </subcellularLocation>
</comment>
<keyword evidence="5 6" id="KW-0472">Membrane</keyword>
<dbReference type="PANTHER" id="PTHR36115">
    <property type="entry name" value="PROLINE-RICH ANTIGEN HOMOLOG-RELATED"/>
    <property type="match status" value="1"/>
</dbReference>
<accession>A0A8J7QBS0</accession>
<dbReference type="InterPro" id="IPR051791">
    <property type="entry name" value="Pra-immunoreactive"/>
</dbReference>
<feature type="domain" description="RDD" evidence="7">
    <location>
        <begin position="31"/>
        <end position="147"/>
    </location>
</feature>
<dbReference type="Proteomes" id="UP000664417">
    <property type="component" value="Unassembled WGS sequence"/>
</dbReference>
<keyword evidence="2" id="KW-1003">Cell membrane</keyword>
<evidence type="ECO:0000256" key="2">
    <source>
        <dbReference type="ARBA" id="ARBA00022475"/>
    </source>
</evidence>
<organism evidence="8 9">
    <name type="scientific">Acanthopleuribacter pedis</name>
    <dbReference type="NCBI Taxonomy" id="442870"/>
    <lineage>
        <taxon>Bacteria</taxon>
        <taxon>Pseudomonadati</taxon>
        <taxon>Acidobacteriota</taxon>
        <taxon>Holophagae</taxon>
        <taxon>Acanthopleuribacterales</taxon>
        <taxon>Acanthopleuribacteraceae</taxon>
        <taxon>Acanthopleuribacter</taxon>
    </lineage>
</organism>
<dbReference type="EMBL" id="JAFREP010000004">
    <property type="protein sequence ID" value="MBO1318056.1"/>
    <property type="molecule type" value="Genomic_DNA"/>
</dbReference>
<keyword evidence="4 6" id="KW-1133">Transmembrane helix</keyword>
<protein>
    <submittedName>
        <fullName evidence="8">RDD family protein</fullName>
    </submittedName>
</protein>
<evidence type="ECO:0000313" key="8">
    <source>
        <dbReference type="EMBL" id="MBO1318056.1"/>
    </source>
</evidence>
<proteinExistence type="predicted"/>
<evidence type="ECO:0000256" key="4">
    <source>
        <dbReference type="ARBA" id="ARBA00022989"/>
    </source>
</evidence>
<keyword evidence="3 6" id="KW-0812">Transmembrane</keyword>
<feature type="transmembrane region" description="Helical" evidence="6">
    <location>
        <begin position="83"/>
        <end position="103"/>
    </location>
</feature>
<keyword evidence="9" id="KW-1185">Reference proteome</keyword>
<comment type="caution">
    <text evidence="8">The sequence shown here is derived from an EMBL/GenBank/DDBJ whole genome shotgun (WGS) entry which is preliminary data.</text>
</comment>
<dbReference type="Pfam" id="PF06271">
    <property type="entry name" value="RDD"/>
    <property type="match status" value="1"/>
</dbReference>